<dbReference type="AlphaFoldDB" id="A0A840Y6T4"/>
<proteinExistence type="predicted"/>
<comment type="caution">
    <text evidence="3">The sequence shown here is derived from an EMBL/GenBank/DDBJ whole genome shotgun (WGS) entry which is preliminary data.</text>
</comment>
<evidence type="ECO:0000256" key="1">
    <source>
        <dbReference type="SAM" id="Phobius"/>
    </source>
</evidence>
<keyword evidence="1" id="KW-0472">Membrane</keyword>
<evidence type="ECO:0000259" key="2">
    <source>
        <dbReference type="Pfam" id="PF07811"/>
    </source>
</evidence>
<keyword evidence="1" id="KW-0812">Transmembrane</keyword>
<dbReference type="Pfam" id="PF07811">
    <property type="entry name" value="TadE"/>
    <property type="match status" value="1"/>
</dbReference>
<reference evidence="3 4" key="1">
    <citation type="submission" date="2020-08" db="EMBL/GenBank/DDBJ databases">
        <title>Genomic Encyclopedia of Type Strains, Phase IV (KMG-IV): sequencing the most valuable type-strain genomes for metagenomic binning, comparative biology and taxonomic classification.</title>
        <authorList>
            <person name="Goeker M."/>
        </authorList>
    </citation>
    <scope>NUCLEOTIDE SEQUENCE [LARGE SCALE GENOMIC DNA]</scope>
    <source>
        <strain evidence="3 4">DSM 25895</strain>
    </source>
</reference>
<feature type="domain" description="TadE-like" evidence="2">
    <location>
        <begin position="2"/>
        <end position="42"/>
    </location>
</feature>
<sequence>MAAVEFAVVGGLFMVMLLAAVEVGRYYMTVQGLRNFIADAGRHGMVTMQSGQTLCREQLVSAIGRGGVVGGLVSGSPGVCVSRVEAPVGGGGTAVTVTVTTDVTLNLVMNVFGVGPQRFQDTTTVRFVF</sequence>
<evidence type="ECO:0000313" key="3">
    <source>
        <dbReference type="EMBL" id="MBB5690292.1"/>
    </source>
</evidence>
<evidence type="ECO:0000313" key="4">
    <source>
        <dbReference type="Proteomes" id="UP000562254"/>
    </source>
</evidence>
<keyword evidence="4" id="KW-1185">Reference proteome</keyword>
<dbReference type="RefSeq" id="WP_184484928.1">
    <property type="nucleotide sequence ID" value="NZ_JAAEDJ010000044.1"/>
</dbReference>
<name>A0A840Y6T4_9PROT</name>
<dbReference type="EMBL" id="JACIJE010000006">
    <property type="protein sequence ID" value="MBB5690292.1"/>
    <property type="molecule type" value="Genomic_DNA"/>
</dbReference>
<keyword evidence="1" id="KW-1133">Transmembrane helix</keyword>
<protein>
    <submittedName>
        <fullName evidence="3">Flp pilus assembly protein TadG</fullName>
    </submittedName>
</protein>
<organism evidence="3 4">
    <name type="scientific">Neoroseomonas alkaliterrae</name>
    <dbReference type="NCBI Taxonomy" id="1452450"/>
    <lineage>
        <taxon>Bacteria</taxon>
        <taxon>Pseudomonadati</taxon>
        <taxon>Pseudomonadota</taxon>
        <taxon>Alphaproteobacteria</taxon>
        <taxon>Acetobacterales</taxon>
        <taxon>Acetobacteraceae</taxon>
        <taxon>Neoroseomonas</taxon>
    </lineage>
</organism>
<gene>
    <name evidence="3" type="ORF">FHS88_002425</name>
</gene>
<feature type="transmembrane region" description="Helical" evidence="1">
    <location>
        <begin position="6"/>
        <end position="27"/>
    </location>
</feature>
<accession>A0A840Y6T4</accession>
<dbReference type="Proteomes" id="UP000562254">
    <property type="component" value="Unassembled WGS sequence"/>
</dbReference>
<dbReference type="InterPro" id="IPR012495">
    <property type="entry name" value="TadE-like_dom"/>
</dbReference>